<evidence type="ECO:0000256" key="1">
    <source>
        <dbReference type="ARBA" id="ARBA00023054"/>
    </source>
</evidence>
<feature type="non-terminal residue" evidence="6">
    <location>
        <position position="307"/>
    </location>
</feature>
<evidence type="ECO:0000256" key="3">
    <source>
        <dbReference type="SAM" id="MobiDB-lite"/>
    </source>
</evidence>
<dbReference type="RefSeq" id="XP_005109048.2">
    <property type="nucleotide sequence ID" value="XM_005108991.3"/>
</dbReference>
<evidence type="ECO:0000313" key="5">
    <source>
        <dbReference type="Proteomes" id="UP000694888"/>
    </source>
</evidence>
<dbReference type="Proteomes" id="UP000694888">
    <property type="component" value="Unplaced"/>
</dbReference>
<dbReference type="Pfam" id="PF15035">
    <property type="entry name" value="Rootletin"/>
    <property type="match status" value="1"/>
</dbReference>
<protein>
    <submittedName>
        <fullName evidence="6">Rootletin</fullName>
    </submittedName>
</protein>
<reference evidence="6" key="1">
    <citation type="submission" date="2025-08" db="UniProtKB">
        <authorList>
            <consortium name="RefSeq"/>
        </authorList>
    </citation>
    <scope>IDENTIFICATION</scope>
</reference>
<evidence type="ECO:0000259" key="4">
    <source>
        <dbReference type="Pfam" id="PF15035"/>
    </source>
</evidence>
<dbReference type="GeneID" id="101849246"/>
<keyword evidence="1 2" id="KW-0175">Coiled coil</keyword>
<name>A0ABM0K585_APLCA</name>
<gene>
    <name evidence="6" type="primary">LOC101849246</name>
</gene>
<feature type="domain" description="Rootletin-like coiled-coil" evidence="4">
    <location>
        <begin position="229"/>
        <end position="270"/>
    </location>
</feature>
<dbReference type="InterPro" id="IPR055167">
    <property type="entry name" value="Rootletin-like_CC"/>
</dbReference>
<feature type="region of interest" description="Disordered" evidence="3">
    <location>
        <begin position="1"/>
        <end position="48"/>
    </location>
</feature>
<organism evidence="5 6">
    <name type="scientific">Aplysia californica</name>
    <name type="common">California sea hare</name>
    <dbReference type="NCBI Taxonomy" id="6500"/>
    <lineage>
        <taxon>Eukaryota</taxon>
        <taxon>Metazoa</taxon>
        <taxon>Spiralia</taxon>
        <taxon>Lophotrochozoa</taxon>
        <taxon>Mollusca</taxon>
        <taxon>Gastropoda</taxon>
        <taxon>Heterobranchia</taxon>
        <taxon>Euthyneura</taxon>
        <taxon>Tectipleura</taxon>
        <taxon>Aplysiida</taxon>
        <taxon>Aplysioidea</taxon>
        <taxon>Aplysiidae</taxon>
        <taxon>Aplysia</taxon>
    </lineage>
</organism>
<evidence type="ECO:0000256" key="2">
    <source>
        <dbReference type="SAM" id="Coils"/>
    </source>
</evidence>
<evidence type="ECO:0000313" key="6">
    <source>
        <dbReference type="RefSeq" id="XP_005109048.2"/>
    </source>
</evidence>
<proteinExistence type="predicted"/>
<feature type="coiled-coil region" evidence="2">
    <location>
        <begin position="218"/>
        <end position="266"/>
    </location>
</feature>
<sequence length="307" mass="34687">MDADDNPSRTTTSPPVRDCVEDDASKVQIQSDRYSRSESRSLLGDDGSLRGARRSLDEFFDLPTSFHIETRDLMADISSASKSNNDYATLLRLEDSILKDSEDYTIRGTDGNPAKIPARIREIITKNLSTEELTLPGMTTQPSVTTLQEENRLLSQELNRVEDLLSASRADRDELGIKYNALSERLEHSLKNDSGLETSSMATDLASKNLVQQNIELRRKLEEEHSGYKRKLQAYQDGQQRQAQLVQKLQAKLLQYKQKCQDLEDSVHAKDVEITKVISSKVAQYKKRCEGLELQTIRKSTVNTSES</sequence>
<accession>A0ABM0K585</accession>
<keyword evidence="5" id="KW-1185">Reference proteome</keyword>